<keyword evidence="3" id="KW-0805">Transcription regulation</keyword>
<dbReference type="RefSeq" id="WP_092234569.1">
    <property type="nucleotide sequence ID" value="NZ_FNTR01000004.1"/>
</dbReference>
<comment type="caution">
    <text evidence="8">The sequence shown here is derived from an EMBL/GenBank/DDBJ whole genome shotgun (WGS) entry which is preliminary data.</text>
</comment>
<evidence type="ECO:0000259" key="7">
    <source>
        <dbReference type="PROSITE" id="PS51857"/>
    </source>
</evidence>
<dbReference type="Pfam" id="PF00313">
    <property type="entry name" value="CSD"/>
    <property type="match status" value="1"/>
</dbReference>
<evidence type="ECO:0000256" key="5">
    <source>
        <dbReference type="ARBA" id="ARBA00023159"/>
    </source>
</evidence>
<protein>
    <submittedName>
        <fullName evidence="8">Cold-shock protein</fullName>
    </submittedName>
</protein>
<dbReference type="Proteomes" id="UP000814172">
    <property type="component" value="Unassembled WGS sequence"/>
</dbReference>
<dbReference type="InterPro" id="IPR012156">
    <property type="entry name" value="Cold_shock_CspA"/>
</dbReference>
<accession>A0AAW5AJD3</accession>
<gene>
    <name evidence="8" type="ORF">GIW75_25450</name>
</gene>
<proteinExistence type="predicted"/>
<dbReference type="FunFam" id="2.40.50.140:FF:000006">
    <property type="entry name" value="Cold shock protein CspC"/>
    <property type="match status" value="1"/>
</dbReference>
<dbReference type="InterPro" id="IPR011129">
    <property type="entry name" value="CSD"/>
</dbReference>
<keyword evidence="2" id="KW-0963">Cytoplasm</keyword>
<dbReference type="AlphaFoldDB" id="A0AAW5AJD3"/>
<dbReference type="InterPro" id="IPR002059">
    <property type="entry name" value="CSP_DNA-bd"/>
</dbReference>
<keyword evidence="4" id="KW-0238">DNA-binding</keyword>
<organism evidence="8 9">
    <name type="scientific">Pseudomonas proteolytica</name>
    <dbReference type="NCBI Taxonomy" id="219574"/>
    <lineage>
        <taxon>Bacteria</taxon>
        <taxon>Pseudomonadati</taxon>
        <taxon>Pseudomonadota</taxon>
        <taxon>Gammaproteobacteria</taxon>
        <taxon>Pseudomonadales</taxon>
        <taxon>Pseudomonadaceae</taxon>
        <taxon>Pseudomonas</taxon>
    </lineage>
</organism>
<dbReference type="SUPFAM" id="SSF50249">
    <property type="entry name" value="Nucleic acid-binding proteins"/>
    <property type="match status" value="1"/>
</dbReference>
<keyword evidence="5" id="KW-0010">Activator</keyword>
<evidence type="ECO:0000256" key="6">
    <source>
        <dbReference type="ARBA" id="ARBA00023163"/>
    </source>
</evidence>
<dbReference type="GeneID" id="55540191"/>
<name>A0AAW5AJD3_9PSED</name>
<dbReference type="PANTHER" id="PTHR46565">
    <property type="entry name" value="COLD SHOCK DOMAIN PROTEIN 2"/>
    <property type="match status" value="1"/>
</dbReference>
<dbReference type="SMART" id="SM00357">
    <property type="entry name" value="CSP"/>
    <property type="match status" value="1"/>
</dbReference>
<comment type="subcellular location">
    <subcellularLocation>
        <location evidence="1">Cytoplasm</location>
    </subcellularLocation>
</comment>
<feature type="domain" description="CSD" evidence="7">
    <location>
        <begin position="1"/>
        <end position="66"/>
    </location>
</feature>
<dbReference type="EMBL" id="WKEW01000132">
    <property type="protein sequence ID" value="MCF5060286.1"/>
    <property type="molecule type" value="Genomic_DNA"/>
</dbReference>
<dbReference type="InterPro" id="IPR012340">
    <property type="entry name" value="NA-bd_OB-fold"/>
</dbReference>
<evidence type="ECO:0000256" key="3">
    <source>
        <dbReference type="ARBA" id="ARBA00023015"/>
    </source>
</evidence>
<dbReference type="Gene3D" id="2.40.50.140">
    <property type="entry name" value="Nucleic acid-binding proteins"/>
    <property type="match status" value="1"/>
</dbReference>
<dbReference type="PIRSF" id="PIRSF002599">
    <property type="entry name" value="Cold_shock_A"/>
    <property type="match status" value="1"/>
</dbReference>
<evidence type="ECO:0000256" key="4">
    <source>
        <dbReference type="ARBA" id="ARBA00023125"/>
    </source>
</evidence>
<dbReference type="GO" id="GO:0005829">
    <property type="term" value="C:cytosol"/>
    <property type="evidence" value="ECO:0007669"/>
    <property type="project" value="UniProtKB-ARBA"/>
</dbReference>
<keyword evidence="6" id="KW-0804">Transcription</keyword>
<evidence type="ECO:0000256" key="2">
    <source>
        <dbReference type="ARBA" id="ARBA00022490"/>
    </source>
</evidence>
<dbReference type="CDD" id="cd04458">
    <property type="entry name" value="CSP_CDS"/>
    <property type="match status" value="1"/>
</dbReference>
<dbReference type="GO" id="GO:0003677">
    <property type="term" value="F:DNA binding"/>
    <property type="evidence" value="ECO:0007669"/>
    <property type="project" value="UniProtKB-KW"/>
</dbReference>
<evidence type="ECO:0000313" key="8">
    <source>
        <dbReference type="EMBL" id="MCF5060286.1"/>
    </source>
</evidence>
<evidence type="ECO:0000313" key="9">
    <source>
        <dbReference type="Proteomes" id="UP000814172"/>
    </source>
</evidence>
<keyword evidence="9" id="KW-1185">Reference proteome</keyword>
<dbReference type="PROSITE" id="PS51857">
    <property type="entry name" value="CSD_2"/>
    <property type="match status" value="1"/>
</dbReference>
<reference evidence="8 9" key="1">
    <citation type="submission" date="2019-11" db="EMBL/GenBank/DDBJ databases">
        <title>Epiphytic Pseudomonas syringae from cherry orchards.</title>
        <authorList>
            <person name="Hulin M.T."/>
        </authorList>
    </citation>
    <scope>NUCLEOTIDE SEQUENCE [LARGE SCALE GENOMIC DNA]</scope>
    <source>
        <strain evidence="8 9">PA-6-9F</strain>
    </source>
</reference>
<sequence>MATGTVKLFDELKGFGFITPDGGGEHLFVHFSGIASSGYRALAEGQKVEFNVIEGPKGKQAVDVKPL</sequence>
<dbReference type="PANTHER" id="PTHR46565:SF27">
    <property type="entry name" value="COLD SHOCK DOMAIN-CONTAINING PROTEIN 3-LIKE"/>
    <property type="match status" value="1"/>
</dbReference>
<evidence type="ECO:0000256" key="1">
    <source>
        <dbReference type="ARBA" id="ARBA00004496"/>
    </source>
</evidence>
<dbReference type="PRINTS" id="PR00050">
    <property type="entry name" value="COLDSHOCK"/>
</dbReference>